<feature type="domain" description="VOC" evidence="2">
    <location>
        <begin position="4"/>
        <end position="132"/>
    </location>
</feature>
<proteinExistence type="predicted"/>
<accession>A0ABN2RJ29</accession>
<dbReference type="EMBL" id="BAAAQM010000015">
    <property type="protein sequence ID" value="GAA1969914.1"/>
    <property type="molecule type" value="Genomic_DNA"/>
</dbReference>
<dbReference type="PANTHER" id="PTHR43048">
    <property type="entry name" value="METHYLMALONYL-COA EPIMERASE"/>
    <property type="match status" value="1"/>
</dbReference>
<evidence type="ECO:0000256" key="1">
    <source>
        <dbReference type="ARBA" id="ARBA00022723"/>
    </source>
</evidence>
<evidence type="ECO:0000259" key="2">
    <source>
        <dbReference type="PROSITE" id="PS51819"/>
    </source>
</evidence>
<dbReference type="InterPro" id="IPR004360">
    <property type="entry name" value="Glyas_Fos-R_dOase_dom"/>
</dbReference>
<protein>
    <recommendedName>
        <fullName evidence="2">VOC domain-containing protein</fullName>
    </recommendedName>
</protein>
<dbReference type="Gene3D" id="3.10.180.10">
    <property type="entry name" value="2,3-Dihydroxybiphenyl 1,2-Dioxygenase, domain 1"/>
    <property type="match status" value="1"/>
</dbReference>
<dbReference type="InterPro" id="IPR029068">
    <property type="entry name" value="Glyas_Bleomycin-R_OHBP_Dase"/>
</dbReference>
<dbReference type="Pfam" id="PF00903">
    <property type="entry name" value="Glyoxalase"/>
    <property type="match status" value="1"/>
</dbReference>
<keyword evidence="4" id="KW-1185">Reference proteome</keyword>
<dbReference type="InterPro" id="IPR051785">
    <property type="entry name" value="MMCE/EMCE_epimerase"/>
</dbReference>
<comment type="caution">
    <text evidence="3">The sequence shown here is derived from an EMBL/GenBank/DDBJ whole genome shotgun (WGS) entry which is preliminary data.</text>
</comment>
<dbReference type="Proteomes" id="UP001499854">
    <property type="component" value="Unassembled WGS sequence"/>
</dbReference>
<dbReference type="PANTHER" id="PTHR43048:SF4">
    <property type="entry name" value="RING-CLEAVING DIOXYGENASE-RELATED"/>
    <property type="match status" value="1"/>
</dbReference>
<evidence type="ECO:0000313" key="4">
    <source>
        <dbReference type="Proteomes" id="UP001499854"/>
    </source>
</evidence>
<dbReference type="PROSITE" id="PS51819">
    <property type="entry name" value="VOC"/>
    <property type="match status" value="1"/>
</dbReference>
<name>A0ABN2RJ29_9ACTN</name>
<organism evidence="3 4">
    <name type="scientific">Catenulispora subtropica</name>
    <dbReference type="NCBI Taxonomy" id="450798"/>
    <lineage>
        <taxon>Bacteria</taxon>
        <taxon>Bacillati</taxon>
        <taxon>Actinomycetota</taxon>
        <taxon>Actinomycetes</taxon>
        <taxon>Catenulisporales</taxon>
        <taxon>Catenulisporaceae</taxon>
        <taxon>Catenulispora</taxon>
    </lineage>
</organism>
<sequence length="134" mass="14479">MTPTFAELRLLTDDFAASFAFYTEVLGLRPKDEDLGRDPSTGPYVGFTVGTADVALFERSIMEGAIGAPHAARGSEDHLVLVLRVPDVDAAYAEAEKRGAATVAEPRDMAAWNLRVAHLRAPEGTLIELCQYEG</sequence>
<dbReference type="RefSeq" id="WP_344657700.1">
    <property type="nucleotide sequence ID" value="NZ_BAAAQM010000015.1"/>
</dbReference>
<reference evidence="3 4" key="1">
    <citation type="journal article" date="2019" name="Int. J. Syst. Evol. Microbiol.">
        <title>The Global Catalogue of Microorganisms (GCM) 10K type strain sequencing project: providing services to taxonomists for standard genome sequencing and annotation.</title>
        <authorList>
            <consortium name="The Broad Institute Genomics Platform"/>
            <consortium name="The Broad Institute Genome Sequencing Center for Infectious Disease"/>
            <person name="Wu L."/>
            <person name="Ma J."/>
        </authorList>
    </citation>
    <scope>NUCLEOTIDE SEQUENCE [LARGE SCALE GENOMIC DNA]</scope>
    <source>
        <strain evidence="3 4">JCM 16013</strain>
    </source>
</reference>
<gene>
    <name evidence="3" type="ORF">GCM10009838_30880</name>
</gene>
<dbReference type="InterPro" id="IPR037523">
    <property type="entry name" value="VOC_core"/>
</dbReference>
<dbReference type="SUPFAM" id="SSF54593">
    <property type="entry name" value="Glyoxalase/Bleomycin resistance protein/Dihydroxybiphenyl dioxygenase"/>
    <property type="match status" value="1"/>
</dbReference>
<evidence type="ECO:0000313" key="3">
    <source>
        <dbReference type="EMBL" id="GAA1969914.1"/>
    </source>
</evidence>
<keyword evidence="1" id="KW-0479">Metal-binding</keyword>